<dbReference type="Proteomes" id="UP000198755">
    <property type="component" value="Unassembled WGS sequence"/>
</dbReference>
<accession>A0A1I3XR38</accession>
<name>A0A1I3XR38_9HYPH</name>
<dbReference type="RefSeq" id="WP_091679735.1">
    <property type="nucleotide sequence ID" value="NZ_FOSN01000004.1"/>
</dbReference>
<evidence type="ECO:0000256" key="1">
    <source>
        <dbReference type="SAM" id="MobiDB-lite"/>
    </source>
</evidence>
<dbReference type="OrthoDB" id="123525at2"/>
<organism evidence="3 4">
    <name type="scientific">Methylocapsa palsarum</name>
    <dbReference type="NCBI Taxonomy" id="1612308"/>
    <lineage>
        <taxon>Bacteria</taxon>
        <taxon>Pseudomonadati</taxon>
        <taxon>Pseudomonadota</taxon>
        <taxon>Alphaproteobacteria</taxon>
        <taxon>Hyphomicrobiales</taxon>
        <taxon>Beijerinckiaceae</taxon>
        <taxon>Methylocapsa</taxon>
    </lineage>
</organism>
<feature type="domain" description="NrS-1 polymerase-like helicase" evidence="2">
    <location>
        <begin position="658"/>
        <end position="770"/>
    </location>
</feature>
<dbReference type="STRING" id="1612308.SAMN05444581_10420"/>
<evidence type="ECO:0000313" key="3">
    <source>
        <dbReference type="EMBL" id="SFK21943.1"/>
    </source>
</evidence>
<dbReference type="AlphaFoldDB" id="A0A1I3XR38"/>
<dbReference type="Pfam" id="PF19263">
    <property type="entry name" value="DUF5906"/>
    <property type="match status" value="1"/>
</dbReference>
<dbReference type="EMBL" id="FOSN01000004">
    <property type="protein sequence ID" value="SFK21943.1"/>
    <property type="molecule type" value="Genomic_DNA"/>
</dbReference>
<evidence type="ECO:0000313" key="4">
    <source>
        <dbReference type="Proteomes" id="UP000198755"/>
    </source>
</evidence>
<evidence type="ECO:0000259" key="2">
    <source>
        <dbReference type="Pfam" id="PF19263"/>
    </source>
</evidence>
<keyword evidence="4" id="KW-1185">Reference proteome</keyword>
<feature type="region of interest" description="Disordered" evidence="1">
    <location>
        <begin position="250"/>
        <end position="269"/>
    </location>
</feature>
<sequence>MTINPDFLDANSCAAPAEPTIALTKFVKDHGSLTKRIALAPDGGLASDSSQCVMGSGFAERLETTVETFGALIESTPRNVAYGLGAPAAGVPDRVPIVSRNRLNGGAAIARIRENFDYRPGEPAFVLLDFDRKDMPADVRARIVALGGFQGALEDVCPGIAAAGRVARSSTSAGVLRAATGEPLSSGGEHVYLHVKDGADATRFLAALQVKCWAAGFGWHGVGLIGQLLERSIIDRSVGGGERLVFEADPELGPGLRQGPRPAVTHSGPPFDTAAIVPSELQRIEAARRIAASALLLEPLRKATQRRAEDQRVAAAVEAGVPEPRARAMAEAWSKGVLYPDVPLDFADPKFGAVTVGDVMAEPSKFEGQALADPQEGVAYGRSTAIVYVRDDGRPWIRSFAHGLTTYVLRYTPPAIEAAMRADPTNAVRVFVGMLRDAELDAIDDERLRNLAKDLSGDGKRGINATVKSAREKADHDKAAWAKKQDARQITAGAAQGADGEGVQLGDFVAYMQSPMCIFKPTGELWPPQRVDQRVPPVQLFDARGRPLIDEDGEKKSLAASSWIARNAPVEQLTWSPGQPQLIKDMLIADGGWIPRRGVSVFNLYRPGRPSPGDATKAGPWLDHVRRVEPNDAEHIFNFLAQRVQQPGVKINHALFLGGSPGIGKDTMLEPVKHAVGSWNFTEITPPNLLNSFNSYCKSVILRISEAKDMGEFDRFSFYEHMKTYAATPPDVLRVNEKHTKEYYVQNVMGVIITSNHKTDGIYLPPDDRRHYVAWSDLEQKDFDEGYWSRMWVWYSSGGFGHVAAWLAERDISRFDPKAPPLKTEAFWAIANTARSPEVSELADVLDRLAVENGGELRVVTREMLVKAVIGDHSLYEWLTSRKNWRTLPYHMEKNGFVPIRNEAAKDGQYVVGGKRQTVYVRTGLGSQEQTDAVVALCR</sequence>
<protein>
    <recommendedName>
        <fullName evidence="2">NrS-1 polymerase-like helicase domain-containing protein</fullName>
    </recommendedName>
</protein>
<dbReference type="InterPro" id="IPR045455">
    <property type="entry name" value="NrS-1_pol-like_helicase"/>
</dbReference>
<reference evidence="3 4" key="1">
    <citation type="submission" date="2016-10" db="EMBL/GenBank/DDBJ databases">
        <authorList>
            <person name="de Groot N.N."/>
        </authorList>
    </citation>
    <scope>NUCLEOTIDE SEQUENCE [LARGE SCALE GENOMIC DNA]</scope>
    <source>
        <strain evidence="3 4">NE2</strain>
    </source>
</reference>
<gene>
    <name evidence="3" type="ORF">SAMN05444581_10420</name>
</gene>
<proteinExistence type="predicted"/>